<evidence type="ECO:0000256" key="1">
    <source>
        <dbReference type="PROSITE-ProRule" id="PRU00339"/>
    </source>
</evidence>
<evidence type="ECO:0000313" key="4">
    <source>
        <dbReference type="Proteomes" id="UP001500298"/>
    </source>
</evidence>
<dbReference type="Gene3D" id="1.25.40.10">
    <property type="entry name" value="Tetratricopeptide repeat domain"/>
    <property type="match status" value="7"/>
</dbReference>
<dbReference type="SMART" id="SM00028">
    <property type="entry name" value="TPR"/>
    <property type="match status" value="12"/>
</dbReference>
<dbReference type="Pfam" id="PF13432">
    <property type="entry name" value="TPR_16"/>
    <property type="match status" value="3"/>
</dbReference>
<dbReference type="InterPro" id="IPR006597">
    <property type="entry name" value="Sel1-like"/>
</dbReference>
<keyword evidence="4" id="KW-1185">Reference proteome</keyword>
<accession>A0ABP9D810</accession>
<name>A0ABP9D810_9BACT</name>
<keyword evidence="1" id="KW-0802">TPR repeat</keyword>
<comment type="caution">
    <text evidence="3">The sequence shown here is derived from an EMBL/GenBank/DDBJ whole genome shotgun (WGS) entry which is preliminary data.</text>
</comment>
<dbReference type="PANTHER" id="PTHR12558">
    <property type="entry name" value="CELL DIVISION CYCLE 16,23,27"/>
    <property type="match status" value="1"/>
</dbReference>
<evidence type="ECO:0000313" key="3">
    <source>
        <dbReference type="EMBL" id="GAA4834103.1"/>
    </source>
</evidence>
<evidence type="ECO:0000256" key="2">
    <source>
        <dbReference type="SAM" id="MobiDB-lite"/>
    </source>
</evidence>
<dbReference type="SUPFAM" id="SSF81901">
    <property type="entry name" value="HCP-like"/>
    <property type="match status" value="1"/>
</dbReference>
<feature type="region of interest" description="Disordered" evidence="2">
    <location>
        <begin position="1022"/>
        <end position="1046"/>
    </location>
</feature>
<feature type="compositionally biased region" description="Polar residues" evidence="2">
    <location>
        <begin position="1026"/>
        <end position="1046"/>
    </location>
</feature>
<dbReference type="InterPro" id="IPR011990">
    <property type="entry name" value="TPR-like_helical_dom_sf"/>
</dbReference>
<protein>
    <submittedName>
        <fullName evidence="3">Tetratricopeptide repeat protein</fullName>
    </submittedName>
</protein>
<proteinExistence type="predicted"/>
<dbReference type="InterPro" id="IPR019734">
    <property type="entry name" value="TPR_rpt"/>
</dbReference>
<dbReference type="PROSITE" id="PS50005">
    <property type="entry name" value="TPR"/>
    <property type="match status" value="1"/>
</dbReference>
<reference evidence="4" key="1">
    <citation type="journal article" date="2019" name="Int. J. Syst. Evol. Microbiol.">
        <title>The Global Catalogue of Microorganisms (GCM) 10K type strain sequencing project: providing services to taxonomists for standard genome sequencing and annotation.</title>
        <authorList>
            <consortium name="The Broad Institute Genomics Platform"/>
            <consortium name="The Broad Institute Genome Sequencing Center for Infectious Disease"/>
            <person name="Wu L."/>
            <person name="Ma J."/>
        </authorList>
    </citation>
    <scope>NUCLEOTIDE SEQUENCE [LARGE SCALE GENOMIC DNA]</scope>
    <source>
        <strain evidence="4">JCM 18326</strain>
    </source>
</reference>
<dbReference type="SMART" id="SM00671">
    <property type="entry name" value="SEL1"/>
    <property type="match status" value="6"/>
</dbReference>
<dbReference type="EMBL" id="BAABJX010000029">
    <property type="protein sequence ID" value="GAA4834103.1"/>
    <property type="molecule type" value="Genomic_DNA"/>
</dbReference>
<dbReference type="Pfam" id="PF13181">
    <property type="entry name" value="TPR_8"/>
    <property type="match status" value="2"/>
</dbReference>
<feature type="repeat" description="TPR" evidence="1">
    <location>
        <begin position="85"/>
        <end position="118"/>
    </location>
</feature>
<dbReference type="PANTHER" id="PTHR12558:SF47">
    <property type="entry name" value="LIPOPOLYSACCHARIDE ASSEMBLY PROTEIN B"/>
    <property type="match status" value="1"/>
</dbReference>
<dbReference type="Proteomes" id="UP001500298">
    <property type="component" value="Unassembled WGS sequence"/>
</dbReference>
<gene>
    <name evidence="3" type="ORF">GCM10023331_19170</name>
</gene>
<dbReference type="SUPFAM" id="SSF48452">
    <property type="entry name" value="TPR-like"/>
    <property type="match status" value="4"/>
</dbReference>
<sequence>MAQSTLPQGASLVTFSDGMELFHNKKYSAARQVFEGYTNSHASGEDRTIQARYYAAICALRLDSPEFETLMSSLIEDHPTHMLALRGFADVGSYYYKQGDYRKAVHYFEKAGQLLDTDSPEGLERSYEQAYAYFQIGNEQKARRYFEKIKKGEHAYAFKASYYAGYLAYQANDLSTALKDLQKASRDEEIRPDTYLMIANIFYKQGKYDEVVAFTEGLEHDGVLLSMDLKLVAGEAYFQLRNYRNTLTYMAPYVDEIGTSDRSILYRLGYANFYQYNKLKQDKYLDRASDYLERAANGEDGLAQVAAYHLGVCYLSNATNESNRQEVVSKLNQATIAFDQCRRLSADPILQEKGAYYFAKVAYDAKDYLTAIEGSQVYLDSGYREHQKQINNILVQSYRNTGDYDKTISYFEKSISREKDIMMAYQEATYNKASLLLNDEKYEEALQWLKRSVEYGTHNKALSSKANFWIGEIYAQQKDSVQAVRAYEKVSTASDDYARAMFGLAYIHFNGQNYTLASQGFASYINMNRDKLDGAETRKAEAYVRIADCHYVNKSFENAKTYYESGLKLSKSSFLGDYAKFQMADMYERENDNERAIKYYSELSERQSELAAPALLRLSEVYLKRQDYWHVVQNTSKLLAEHPQLNQEVQLQAIDLRIQANKKLGDAAGLIEDYKRILREAADSKYAVLADTGLENLSSNMKPDTLAYYRKLFAQANPDDKSRYERKIKRAQSLMWGGSAPSAARYAEAATMLKEVIAALNSSDQKDWAYYVLGEIYEKQGQFDQSIATYDKIERSNWKLKALRKKGDILYFEKKDYEAASHTYLKLRKSLPEGNPNLKYAFMGLMRSYYMLKDMRATLTYAEALIGKNGSEGVIDKVGFQRDFYESELYRGKAYLYLKQYESARASFYKVTQEVNGSQAAEAGFLIGRLLYLKGDKDKSLKELELFIKEYRAELKWVFEAFLLRAEIFDDQGKEMLAKRSVQAIAKFDNDKKRISDAEAAYYRRKAQAFIDRIDQREEARKQAEKQSVLTSDTTKTAPKNAVDTQ</sequence>
<organism evidence="3 4">
    <name type="scientific">Algivirga pacifica</name>
    <dbReference type="NCBI Taxonomy" id="1162670"/>
    <lineage>
        <taxon>Bacteria</taxon>
        <taxon>Pseudomonadati</taxon>
        <taxon>Bacteroidota</taxon>
        <taxon>Cytophagia</taxon>
        <taxon>Cytophagales</taxon>
        <taxon>Flammeovirgaceae</taxon>
        <taxon>Algivirga</taxon>
    </lineage>
</organism>